<feature type="transmembrane region" description="Helical" evidence="10">
    <location>
        <begin position="153"/>
        <end position="175"/>
    </location>
</feature>
<keyword evidence="3" id="KW-0597">Phosphoprotein</keyword>
<dbReference type="CDD" id="cd16917">
    <property type="entry name" value="HATPase_UhpB-NarQ-NarX-like"/>
    <property type="match status" value="1"/>
</dbReference>
<keyword evidence="13" id="KW-1185">Reference proteome</keyword>
<sequence>MIPTDRATPGPPTGRPALRRTLSASGLLTGVGAALRAPGVWTGRRVLGEALLASGLGLSAFLLELSADGGTARSAAVGLAAGTLSVLRRFLPATVLLAVVSGCLFLEGLTVLLPVASWSAGRRVGRPGRAAGVFAAACAVNLAGSLYEQLPRFSSSYAVFCVLVLLAVVAAPGLAGRHWSQRRTLTDTLREYHGQLLRERGMIADQARLRERQRIAQDMHDSLGHQLVLISVQAGALEVDSRATERHRRTAGVLREASVAAMRELREVVGLLRDEAGAPGRHDSPEPPAPDVPGTPPHPDEPGAGTAARGVAGIDRLVKASRDAGATVVLRRYGDSRPLPPAADHTAYRLVQEGLTNAHKHAPGAAITVDLRYEPDALVVAVVNGPGHQGPDSDGARRAVGGRQGLTGLTERARLVGGIVNATATADGGHRVAAVLPYAPVRNGGTALPEDATATFVPPSDDFREQPTTVAHGESEGVSDWDEMSREVTRIMRKNSRRSGVVLGCGTAVLAILLAGIAAVVYVYFSGEADKAMISPRAYDAVRVGASEAEVRERLPDGDSFLTVGLDKGAPPEPAGAKCLSLNSTESGSRWNKSPVFRFCFKDGRLIEKKAFEVKM</sequence>
<feature type="compositionally biased region" description="Pro residues" evidence="9">
    <location>
        <begin position="286"/>
        <end position="297"/>
    </location>
</feature>
<keyword evidence="7" id="KW-0067">ATP-binding</keyword>
<evidence type="ECO:0000256" key="8">
    <source>
        <dbReference type="ARBA" id="ARBA00023012"/>
    </source>
</evidence>
<feature type="transmembrane region" description="Helical" evidence="10">
    <location>
        <begin position="130"/>
        <end position="147"/>
    </location>
</feature>
<dbReference type="RefSeq" id="WP_258778757.1">
    <property type="nucleotide sequence ID" value="NZ_JANUGP010000008.1"/>
</dbReference>
<keyword evidence="8" id="KW-0902">Two-component regulatory system</keyword>
<dbReference type="Gene3D" id="1.20.5.1930">
    <property type="match status" value="1"/>
</dbReference>
<dbReference type="Proteomes" id="UP001205612">
    <property type="component" value="Unassembled WGS sequence"/>
</dbReference>
<dbReference type="InterPro" id="IPR050482">
    <property type="entry name" value="Sensor_HK_TwoCompSys"/>
</dbReference>
<comment type="catalytic activity">
    <reaction evidence="1">
        <text>ATP + protein L-histidine = ADP + protein N-phospho-L-histidine.</text>
        <dbReference type="EC" id="2.7.13.3"/>
    </reaction>
</comment>
<evidence type="ECO:0000313" key="12">
    <source>
        <dbReference type="EMBL" id="MCS0602243.1"/>
    </source>
</evidence>
<feature type="compositionally biased region" description="Basic and acidic residues" evidence="9">
    <location>
        <begin position="276"/>
        <end position="285"/>
    </location>
</feature>
<dbReference type="EMBL" id="JANUGP010000008">
    <property type="protein sequence ID" value="MCS0602243.1"/>
    <property type="molecule type" value="Genomic_DNA"/>
</dbReference>
<evidence type="ECO:0000313" key="13">
    <source>
        <dbReference type="Proteomes" id="UP001205612"/>
    </source>
</evidence>
<dbReference type="InterPro" id="IPR011712">
    <property type="entry name" value="Sig_transdc_His_kin_sub3_dim/P"/>
</dbReference>
<comment type="caution">
    <text evidence="12">The sequence shown here is derived from an EMBL/GenBank/DDBJ whole genome shotgun (WGS) entry which is preliminary data.</text>
</comment>
<proteinExistence type="predicted"/>
<evidence type="ECO:0000256" key="6">
    <source>
        <dbReference type="ARBA" id="ARBA00022777"/>
    </source>
</evidence>
<keyword evidence="10" id="KW-0812">Transmembrane</keyword>
<evidence type="ECO:0000256" key="4">
    <source>
        <dbReference type="ARBA" id="ARBA00022679"/>
    </source>
</evidence>
<evidence type="ECO:0000256" key="9">
    <source>
        <dbReference type="SAM" id="MobiDB-lite"/>
    </source>
</evidence>
<keyword evidence="6 12" id="KW-0418">Kinase</keyword>
<dbReference type="PANTHER" id="PTHR24421">
    <property type="entry name" value="NITRATE/NITRITE SENSOR PROTEIN NARX-RELATED"/>
    <property type="match status" value="1"/>
</dbReference>
<gene>
    <name evidence="12" type="ORF">NX794_13650</name>
</gene>
<dbReference type="SUPFAM" id="SSF55874">
    <property type="entry name" value="ATPase domain of HSP90 chaperone/DNA topoisomerase II/histidine kinase"/>
    <property type="match status" value="1"/>
</dbReference>
<protein>
    <recommendedName>
        <fullName evidence="2">histidine kinase</fullName>
        <ecNumber evidence="2">2.7.13.3</ecNumber>
    </recommendedName>
</protein>
<evidence type="ECO:0000256" key="3">
    <source>
        <dbReference type="ARBA" id="ARBA00022553"/>
    </source>
</evidence>
<evidence type="ECO:0000256" key="2">
    <source>
        <dbReference type="ARBA" id="ARBA00012438"/>
    </source>
</evidence>
<evidence type="ECO:0000256" key="5">
    <source>
        <dbReference type="ARBA" id="ARBA00022741"/>
    </source>
</evidence>
<feature type="domain" description="Signal transduction histidine kinase subgroup 3 dimerisation and phosphoacceptor" evidence="11">
    <location>
        <begin position="211"/>
        <end position="275"/>
    </location>
</feature>
<dbReference type="EC" id="2.7.13.3" evidence="2"/>
<dbReference type="InterPro" id="IPR036890">
    <property type="entry name" value="HATPase_C_sf"/>
</dbReference>
<reference evidence="12 13" key="1">
    <citation type="submission" date="2022-08" db="EMBL/GenBank/DDBJ databases">
        <authorList>
            <person name="Somphong A."/>
            <person name="Phongsopitanun W."/>
        </authorList>
    </citation>
    <scope>NUCLEOTIDE SEQUENCE [LARGE SCALE GENOMIC DNA]</scope>
    <source>
        <strain evidence="12 13">LP11</strain>
    </source>
</reference>
<feature type="transmembrane region" description="Helical" evidence="10">
    <location>
        <begin position="95"/>
        <end position="118"/>
    </location>
</feature>
<accession>A0ABT2B147</accession>
<feature type="region of interest" description="Disordered" evidence="9">
    <location>
        <begin position="456"/>
        <end position="481"/>
    </location>
</feature>
<keyword evidence="10" id="KW-0472">Membrane</keyword>
<dbReference type="Gene3D" id="3.30.565.10">
    <property type="entry name" value="Histidine kinase-like ATPase, C-terminal domain"/>
    <property type="match status" value="1"/>
</dbReference>
<evidence type="ECO:0000256" key="7">
    <source>
        <dbReference type="ARBA" id="ARBA00022840"/>
    </source>
</evidence>
<evidence type="ECO:0000256" key="10">
    <source>
        <dbReference type="SAM" id="Phobius"/>
    </source>
</evidence>
<dbReference type="PANTHER" id="PTHR24421:SF10">
    <property type="entry name" value="NITRATE_NITRITE SENSOR PROTEIN NARQ"/>
    <property type="match status" value="1"/>
</dbReference>
<keyword evidence="5" id="KW-0547">Nucleotide-binding</keyword>
<feature type="region of interest" description="Disordered" evidence="9">
    <location>
        <begin position="276"/>
        <end position="307"/>
    </location>
</feature>
<dbReference type="Pfam" id="PF07730">
    <property type="entry name" value="HisKA_3"/>
    <property type="match status" value="1"/>
</dbReference>
<organism evidence="12 13">
    <name type="scientific">Streptomyces pyxinicus</name>
    <dbReference type="NCBI Taxonomy" id="2970331"/>
    <lineage>
        <taxon>Bacteria</taxon>
        <taxon>Bacillati</taxon>
        <taxon>Actinomycetota</taxon>
        <taxon>Actinomycetes</taxon>
        <taxon>Kitasatosporales</taxon>
        <taxon>Streptomycetaceae</taxon>
        <taxon>Streptomyces</taxon>
    </lineage>
</organism>
<evidence type="ECO:0000259" key="11">
    <source>
        <dbReference type="Pfam" id="PF07730"/>
    </source>
</evidence>
<keyword evidence="10" id="KW-1133">Transmembrane helix</keyword>
<keyword evidence="4" id="KW-0808">Transferase</keyword>
<dbReference type="GO" id="GO:0016301">
    <property type="term" value="F:kinase activity"/>
    <property type="evidence" value="ECO:0007669"/>
    <property type="project" value="UniProtKB-KW"/>
</dbReference>
<evidence type="ECO:0000256" key="1">
    <source>
        <dbReference type="ARBA" id="ARBA00000085"/>
    </source>
</evidence>
<feature type="transmembrane region" description="Helical" evidence="10">
    <location>
        <begin position="500"/>
        <end position="525"/>
    </location>
</feature>
<name>A0ABT2B147_9ACTN</name>